<dbReference type="InterPro" id="IPR036188">
    <property type="entry name" value="FAD/NAD-bd_sf"/>
</dbReference>
<feature type="compositionally biased region" description="Basic and acidic residues" evidence="2">
    <location>
        <begin position="621"/>
        <end position="630"/>
    </location>
</feature>
<dbReference type="STRING" id="1037660.A0A066W619"/>
<dbReference type="PANTHER" id="PTHR11787:SF4">
    <property type="entry name" value="CHM, RAB ESCORT PROTEIN 1"/>
    <property type="match status" value="1"/>
</dbReference>
<feature type="region of interest" description="Disordered" evidence="2">
    <location>
        <begin position="607"/>
        <end position="686"/>
    </location>
</feature>
<proteinExistence type="inferred from homology"/>
<dbReference type="AlphaFoldDB" id="A0A066W619"/>
<dbReference type="OrthoDB" id="9446342at2759"/>
<reference evidence="3 4" key="1">
    <citation type="submission" date="2014-05" db="EMBL/GenBank/DDBJ databases">
        <title>Draft genome sequence of a rare smut relative, Tilletiaria anomala UBC 951.</title>
        <authorList>
            <consortium name="DOE Joint Genome Institute"/>
            <person name="Toome M."/>
            <person name="Kuo A."/>
            <person name="Henrissat B."/>
            <person name="Lipzen A."/>
            <person name="Tritt A."/>
            <person name="Yoshinaga Y."/>
            <person name="Zane M."/>
            <person name="Barry K."/>
            <person name="Grigoriev I.V."/>
            <person name="Spatafora J.W."/>
            <person name="Aimea M.C."/>
        </authorList>
    </citation>
    <scope>NUCLEOTIDE SEQUENCE [LARGE SCALE GENOMIC DNA]</scope>
    <source>
        <strain evidence="3 4">UBC 951</strain>
    </source>
</reference>
<dbReference type="GO" id="GO:0005829">
    <property type="term" value="C:cytosol"/>
    <property type="evidence" value="ECO:0007669"/>
    <property type="project" value="TreeGrafter"/>
</dbReference>
<dbReference type="OMA" id="FKVAHVD"/>
<feature type="compositionally biased region" description="Low complexity" evidence="2">
    <location>
        <begin position="417"/>
        <end position="430"/>
    </location>
</feature>
<dbReference type="GeneID" id="25263189"/>
<feature type="compositionally biased region" description="Polar residues" evidence="2">
    <location>
        <begin position="406"/>
        <end position="416"/>
    </location>
</feature>
<dbReference type="GO" id="GO:0016192">
    <property type="term" value="P:vesicle-mediated transport"/>
    <property type="evidence" value="ECO:0007669"/>
    <property type="project" value="TreeGrafter"/>
</dbReference>
<dbReference type="GO" id="GO:0005634">
    <property type="term" value="C:nucleus"/>
    <property type="evidence" value="ECO:0007669"/>
    <property type="project" value="TreeGrafter"/>
</dbReference>
<dbReference type="SUPFAM" id="SSF51905">
    <property type="entry name" value="FAD/NAD(P)-binding domain"/>
    <property type="match status" value="1"/>
</dbReference>
<feature type="region of interest" description="Disordered" evidence="2">
    <location>
        <begin position="401"/>
        <end position="430"/>
    </location>
</feature>
<dbReference type="Gene3D" id="3.50.50.60">
    <property type="entry name" value="FAD/NAD(P)-binding domain"/>
    <property type="match status" value="1"/>
</dbReference>
<dbReference type="InParanoid" id="A0A066W619"/>
<dbReference type="GO" id="GO:0005092">
    <property type="term" value="F:GDP-dissociation inhibitor activity"/>
    <property type="evidence" value="ECO:0007669"/>
    <property type="project" value="InterPro"/>
</dbReference>
<dbReference type="Gene3D" id="1.10.405.10">
    <property type="entry name" value="Guanine Nucleotide Dissociation Inhibitor, domain 1"/>
    <property type="match status" value="1"/>
</dbReference>
<dbReference type="PANTHER" id="PTHR11787">
    <property type="entry name" value="RAB GDP-DISSOCIATION INHIBITOR"/>
    <property type="match status" value="1"/>
</dbReference>
<dbReference type="RefSeq" id="XP_013244002.1">
    <property type="nucleotide sequence ID" value="XM_013388548.1"/>
</dbReference>
<organism evidence="3 4">
    <name type="scientific">Tilletiaria anomala (strain ATCC 24038 / CBS 436.72 / UBC 951)</name>
    <dbReference type="NCBI Taxonomy" id="1037660"/>
    <lineage>
        <taxon>Eukaryota</taxon>
        <taxon>Fungi</taxon>
        <taxon>Dikarya</taxon>
        <taxon>Basidiomycota</taxon>
        <taxon>Ustilaginomycotina</taxon>
        <taxon>Exobasidiomycetes</taxon>
        <taxon>Georgefischeriales</taxon>
        <taxon>Tilletiariaceae</taxon>
        <taxon>Tilletiaria</taxon>
    </lineage>
</organism>
<dbReference type="EMBL" id="JMSN01000027">
    <property type="protein sequence ID" value="KDN47983.1"/>
    <property type="molecule type" value="Genomic_DNA"/>
</dbReference>
<dbReference type="GO" id="GO:0007264">
    <property type="term" value="P:small GTPase-mediated signal transduction"/>
    <property type="evidence" value="ECO:0007669"/>
    <property type="project" value="InterPro"/>
</dbReference>
<dbReference type="PRINTS" id="PR00891">
    <property type="entry name" value="RABGDIREP"/>
</dbReference>
<dbReference type="Pfam" id="PF00996">
    <property type="entry name" value="GDI"/>
    <property type="match status" value="2"/>
</dbReference>
<accession>A0A066W619</accession>
<dbReference type="HOGENOM" id="CLU_021695_3_0_1"/>
<evidence type="ECO:0000256" key="2">
    <source>
        <dbReference type="SAM" id="MobiDB-lite"/>
    </source>
</evidence>
<protein>
    <submittedName>
        <fullName evidence="3">FAD/NAD(P)-binding domain-containing protein</fullName>
    </submittedName>
</protein>
<name>A0A066W619_TILAU</name>
<comment type="caution">
    <text evidence="3">The sequence shown here is derived from an EMBL/GenBank/DDBJ whole genome shotgun (WGS) entry which is preliminary data.</text>
</comment>
<dbReference type="GO" id="GO:0005968">
    <property type="term" value="C:Rab-protein geranylgeranyltransferase complex"/>
    <property type="evidence" value="ECO:0007669"/>
    <property type="project" value="TreeGrafter"/>
</dbReference>
<keyword evidence="4" id="KW-1185">Reference proteome</keyword>
<gene>
    <name evidence="3" type="ORF">K437DRAFT_245828</name>
</gene>
<sequence>MARPPDQRQKLDRTHYSALLLGTDLPTSILSAALARSGRDVLHIDPNDYYGGEWAGLTLSQLVEWGRRRAEKHAKGKQKACDAVYIDFPYSTASATQDRQNQLPEDLLKLDRHYSLAVTPTLLASQGPSIDALIRSKVSSYATFRLLEETAIFVPRSAQDGEIETGVAYGLQHVPSSKEDIFKDRSLSLIEKRKLMKFLQSVMELEKEAQNQVAAIIQPANPQDLALPYDEYLKARFGLSANLIHALAYGISMLPAAPSGLSSRPPITARPALDRARRHLGSIGRYGNSAYLVGQYGGAGELAQGYCRASAVHGSTFMLDVTVENLSRQHQPPDHPIEGARPCWGIEVDVVEGPVSADWVVASQELHHRMREDGVDQDDSVAGSRIARGIVILDRSIPFRKPAASSKEQSPQQYAESSSATDSTASTSLSANDKPAAIETGLLVFPPGSVENGSSSQAVQVLMMGEGTFSCPKGQYVYYLNMELPPDSEGPSISPRQHLEPYVQQLLRMARASSEAEWTPSIEKSQNQGECHPLFSMFYSQKSISHQPPAHDLANENSEHRIKVDFPPPAPSSIAPEYDLPPSLADYTDRATMQAESIFWRIVAGSARDTDRPPETQTPEAFKRRAAEKDRRRRKRRSPEDFQGRAGAFPHEENSEQVEGGDIEGYAWDDVVEFFEPPEAHSLEDE</sequence>
<dbReference type="Proteomes" id="UP000027361">
    <property type="component" value="Unassembled WGS sequence"/>
</dbReference>
<evidence type="ECO:0000313" key="4">
    <source>
        <dbReference type="Proteomes" id="UP000027361"/>
    </source>
</evidence>
<dbReference type="Gene3D" id="3.30.519.10">
    <property type="entry name" value="Guanine Nucleotide Dissociation Inhibitor, domain 2"/>
    <property type="match status" value="1"/>
</dbReference>
<comment type="similarity">
    <text evidence="1">Belongs to the Rab GDI family.</text>
</comment>
<evidence type="ECO:0000313" key="3">
    <source>
        <dbReference type="EMBL" id="KDN47983.1"/>
    </source>
</evidence>
<dbReference type="SUPFAM" id="SSF54373">
    <property type="entry name" value="FAD-linked reductases, C-terminal domain"/>
    <property type="match status" value="1"/>
</dbReference>
<evidence type="ECO:0000256" key="1">
    <source>
        <dbReference type="ARBA" id="ARBA00005593"/>
    </source>
</evidence>
<dbReference type="InterPro" id="IPR018203">
    <property type="entry name" value="GDP_dissociation_inhibitor"/>
</dbReference>